<reference evidence="2 3" key="1">
    <citation type="journal article" date="2019" name="Sci. Rep.">
        <title>Orb-weaving spider Araneus ventricosus genome elucidates the spidroin gene catalogue.</title>
        <authorList>
            <person name="Kono N."/>
            <person name="Nakamura H."/>
            <person name="Ohtoshi R."/>
            <person name="Moran D.A.P."/>
            <person name="Shinohara A."/>
            <person name="Yoshida Y."/>
            <person name="Fujiwara M."/>
            <person name="Mori M."/>
            <person name="Tomita M."/>
            <person name="Arakawa K."/>
        </authorList>
    </citation>
    <scope>NUCLEOTIDE SEQUENCE [LARGE SCALE GENOMIC DNA]</scope>
</reference>
<dbReference type="Proteomes" id="UP000499080">
    <property type="component" value="Unassembled WGS sequence"/>
</dbReference>
<organism evidence="2 3">
    <name type="scientific">Araneus ventricosus</name>
    <name type="common">Orbweaver spider</name>
    <name type="synonym">Epeira ventricosa</name>
    <dbReference type="NCBI Taxonomy" id="182803"/>
    <lineage>
        <taxon>Eukaryota</taxon>
        <taxon>Metazoa</taxon>
        <taxon>Ecdysozoa</taxon>
        <taxon>Arthropoda</taxon>
        <taxon>Chelicerata</taxon>
        <taxon>Arachnida</taxon>
        <taxon>Araneae</taxon>
        <taxon>Araneomorphae</taxon>
        <taxon>Entelegynae</taxon>
        <taxon>Araneoidea</taxon>
        <taxon>Araneidae</taxon>
        <taxon>Araneus</taxon>
    </lineage>
</organism>
<keyword evidence="3" id="KW-1185">Reference proteome</keyword>
<evidence type="ECO:0000313" key="2">
    <source>
        <dbReference type="EMBL" id="GBM77743.1"/>
    </source>
</evidence>
<dbReference type="AlphaFoldDB" id="A0A4Y2IIX6"/>
<gene>
    <name evidence="2" type="ORF">AVEN_18837_1</name>
</gene>
<evidence type="ECO:0000256" key="1">
    <source>
        <dbReference type="SAM" id="SignalP"/>
    </source>
</evidence>
<dbReference type="EMBL" id="BGPR01002708">
    <property type="protein sequence ID" value="GBM77743.1"/>
    <property type="molecule type" value="Genomic_DNA"/>
</dbReference>
<keyword evidence="1" id="KW-0732">Signal</keyword>
<evidence type="ECO:0000313" key="3">
    <source>
        <dbReference type="Proteomes" id="UP000499080"/>
    </source>
</evidence>
<comment type="caution">
    <text evidence="2">The sequence shown here is derived from an EMBL/GenBank/DDBJ whole genome shotgun (WGS) entry which is preliminary data.</text>
</comment>
<sequence length="127" mass="14566">MSCRISLLEFLLEITFGESMNSEMSISCLRCPTFLDTHSFITKHNNQWKSTAEQIFRVAKKSRNLGCSTLRTSLLDVRATHNISFPQVAAEMDCGLKSGEKENNSVKIRKRDKKKPSLALFFPFFRQ</sequence>
<feature type="chain" id="PRO_5021304640" evidence="1">
    <location>
        <begin position="18"/>
        <end position="127"/>
    </location>
</feature>
<protein>
    <submittedName>
        <fullName evidence="2">Uncharacterized protein</fullName>
    </submittedName>
</protein>
<accession>A0A4Y2IIX6</accession>
<name>A0A4Y2IIX6_ARAVE</name>
<feature type="signal peptide" evidence="1">
    <location>
        <begin position="1"/>
        <end position="17"/>
    </location>
</feature>
<proteinExistence type="predicted"/>